<dbReference type="InterPro" id="IPR046674">
    <property type="entry name" value="DUF6544"/>
</dbReference>
<dbReference type="RefSeq" id="WP_168629159.1">
    <property type="nucleotide sequence ID" value="NZ_BONL01000034.1"/>
</dbReference>
<protein>
    <submittedName>
        <fullName evidence="2">Uncharacterized protein</fullName>
    </submittedName>
</protein>
<dbReference type="Pfam" id="PF20181">
    <property type="entry name" value="DUF6544"/>
    <property type="match status" value="1"/>
</dbReference>
<sequence>MTRTVLRLALGLLIVLHGLVHLTGTAAGLGWGDTGLVVSPVAGWAWLVVCLLTVAAGIGFIAGRRRWWWLGAPAAAGSLALLAGHWPESAVGLVPDVVLLAAVAHSWWRSSPRSLPGRYRRGVAATPVPVPARGVVTEADLAGLPAPVAGWLRRTGAVGRPRVTRVRATLRGRIRGGPDEPWMTFTGEQVNTYGPRPTRHFLLDATRAGLPIDVLHVLTDGRALMTARLLSVIPVVDAAGPAMDLSEAVTLFDDLCLLAPAALIDAPVTWQPIDDRRVRATYRTGGQEVGAVLEFDESGDLRNLTSDDRLRAEPDGSFTPMRWDTPVHDFRDTGGRRLPGTAGARWHAPAGTFSYAELTILAVESGP</sequence>
<comment type="caution">
    <text evidence="2">The sequence shown here is derived from an EMBL/GenBank/DDBJ whole genome shotgun (WGS) entry which is preliminary data.</text>
</comment>
<feature type="transmembrane region" description="Helical" evidence="1">
    <location>
        <begin position="44"/>
        <end position="62"/>
    </location>
</feature>
<keyword evidence="1" id="KW-0472">Membrane</keyword>
<name>A0A7X6QYE9_9CELL</name>
<dbReference type="EMBL" id="JAAXOX010000002">
    <property type="protein sequence ID" value="NKY22043.1"/>
    <property type="molecule type" value="Genomic_DNA"/>
</dbReference>
<keyword evidence="3" id="KW-1185">Reference proteome</keyword>
<evidence type="ECO:0000313" key="3">
    <source>
        <dbReference type="Proteomes" id="UP000581206"/>
    </source>
</evidence>
<evidence type="ECO:0000313" key="2">
    <source>
        <dbReference type="EMBL" id="NKY22043.1"/>
    </source>
</evidence>
<accession>A0A7X6QYE9</accession>
<keyword evidence="1" id="KW-1133">Transmembrane helix</keyword>
<keyword evidence="1" id="KW-0812">Transmembrane</keyword>
<evidence type="ECO:0000256" key="1">
    <source>
        <dbReference type="SAM" id="Phobius"/>
    </source>
</evidence>
<feature type="transmembrane region" description="Helical" evidence="1">
    <location>
        <begin position="67"/>
        <end position="84"/>
    </location>
</feature>
<gene>
    <name evidence="2" type="ORF">HGA03_05115</name>
</gene>
<dbReference type="Proteomes" id="UP000581206">
    <property type="component" value="Unassembled WGS sequence"/>
</dbReference>
<reference evidence="2 3" key="1">
    <citation type="submission" date="2020-04" db="EMBL/GenBank/DDBJ databases">
        <title>MicrobeNet Type strains.</title>
        <authorList>
            <person name="Nicholson A.C."/>
        </authorList>
    </citation>
    <scope>NUCLEOTIDE SEQUENCE [LARGE SCALE GENOMIC DNA]</scope>
    <source>
        <strain evidence="2 3">ATCC BAA-788</strain>
    </source>
</reference>
<organism evidence="2 3">
    <name type="scientific">Cellulomonas denverensis</name>
    <dbReference type="NCBI Taxonomy" id="264297"/>
    <lineage>
        <taxon>Bacteria</taxon>
        <taxon>Bacillati</taxon>
        <taxon>Actinomycetota</taxon>
        <taxon>Actinomycetes</taxon>
        <taxon>Micrococcales</taxon>
        <taxon>Cellulomonadaceae</taxon>
        <taxon>Cellulomonas</taxon>
    </lineage>
</organism>
<proteinExistence type="predicted"/>
<dbReference type="AlphaFoldDB" id="A0A7X6QYE9"/>